<feature type="chain" id="PRO_5001601211" evidence="1">
    <location>
        <begin position="34"/>
        <end position="82"/>
    </location>
</feature>
<accession>A0A061IT77</accession>
<keyword evidence="3" id="KW-1185">Reference proteome</keyword>
<dbReference type="EMBL" id="AUPL01007302">
    <property type="protein sequence ID" value="ESL05125.1"/>
    <property type="molecule type" value="Genomic_DNA"/>
</dbReference>
<dbReference type="VEuPathDB" id="TriTrypDB:TRSC58_07253"/>
<protein>
    <submittedName>
        <fullName evidence="2">Uncharacterized protein</fullName>
    </submittedName>
</protein>
<keyword evidence="1" id="KW-0732">Signal</keyword>
<evidence type="ECO:0000313" key="2">
    <source>
        <dbReference type="EMBL" id="ESL05125.1"/>
    </source>
</evidence>
<name>A0A061IT77_TRYRA</name>
<comment type="caution">
    <text evidence="2">The sequence shown here is derived from an EMBL/GenBank/DDBJ whole genome shotgun (WGS) entry which is preliminary data.</text>
</comment>
<evidence type="ECO:0000313" key="3">
    <source>
        <dbReference type="Proteomes" id="UP000031737"/>
    </source>
</evidence>
<reference evidence="2 3" key="1">
    <citation type="submission" date="2013-07" db="EMBL/GenBank/DDBJ databases">
        <authorList>
            <person name="Stoco P.H."/>
            <person name="Wagner G."/>
            <person name="Gerber A."/>
            <person name="Zaha A."/>
            <person name="Thompson C."/>
            <person name="Bartholomeu D.C."/>
            <person name="Luckemeyer D.D."/>
            <person name="Bahia D."/>
            <person name="Loreto E."/>
            <person name="Prestes E.B."/>
            <person name="Lima F.M."/>
            <person name="Rodrigues-Luiz G."/>
            <person name="Vallejo G.A."/>
            <person name="Filho J.F."/>
            <person name="Monteiro K.M."/>
            <person name="Tyler K.M."/>
            <person name="de Almeida L.G."/>
            <person name="Ortiz M.F."/>
            <person name="Siervo M.A."/>
            <person name="de Moraes M.H."/>
            <person name="Cunha O.L."/>
            <person name="Mendonca-Neto R."/>
            <person name="Silva R."/>
            <person name="Teixeira S.M."/>
            <person name="Murta S.M."/>
            <person name="Sincero T.C."/>
            <person name="Mendes T.A."/>
            <person name="Urmenyi T.P."/>
            <person name="Silva V.G."/>
            <person name="da Rocha W.D."/>
            <person name="Andersson B."/>
            <person name="Romanha A.J."/>
            <person name="Steindel M."/>
            <person name="de Vasconcelos A.T."/>
            <person name="Grisard E.C."/>
        </authorList>
    </citation>
    <scope>NUCLEOTIDE SEQUENCE [LARGE SCALE GENOMIC DNA]</scope>
    <source>
        <strain evidence="2 3">SC58</strain>
    </source>
</reference>
<feature type="signal peptide" evidence="1">
    <location>
        <begin position="1"/>
        <end position="33"/>
    </location>
</feature>
<evidence type="ECO:0000256" key="1">
    <source>
        <dbReference type="SAM" id="SignalP"/>
    </source>
</evidence>
<dbReference type="AlphaFoldDB" id="A0A061IT77"/>
<dbReference type="Proteomes" id="UP000031737">
    <property type="component" value="Unassembled WGS sequence"/>
</dbReference>
<gene>
    <name evidence="2" type="ORF">TRSC58_07253</name>
</gene>
<sequence length="82" mass="9310">MATETTQTARNLSRAHAHSLRLFLLLWLRSAPPLHPPRTPPSSFFFFCVVAFVSPPNPSSACYQSTCRPCCVLFLWDPRTLF</sequence>
<organism evidence="2 3">
    <name type="scientific">Trypanosoma rangeli SC58</name>
    <dbReference type="NCBI Taxonomy" id="429131"/>
    <lineage>
        <taxon>Eukaryota</taxon>
        <taxon>Discoba</taxon>
        <taxon>Euglenozoa</taxon>
        <taxon>Kinetoplastea</taxon>
        <taxon>Metakinetoplastina</taxon>
        <taxon>Trypanosomatida</taxon>
        <taxon>Trypanosomatidae</taxon>
        <taxon>Trypanosoma</taxon>
        <taxon>Herpetosoma</taxon>
    </lineage>
</organism>
<proteinExistence type="predicted"/>